<evidence type="ECO:0000256" key="12">
    <source>
        <dbReference type="ARBA" id="ARBA00023172"/>
    </source>
</evidence>
<dbReference type="GO" id="GO:0003887">
    <property type="term" value="F:DNA-directed DNA polymerase activity"/>
    <property type="evidence" value="ECO:0007669"/>
    <property type="project" value="UniProtKB-KW"/>
</dbReference>
<dbReference type="GO" id="GO:0003723">
    <property type="term" value="F:RNA binding"/>
    <property type="evidence" value="ECO:0007669"/>
    <property type="project" value="UniProtKB-KW"/>
</dbReference>
<dbReference type="GO" id="GO:0032196">
    <property type="term" value="P:transposition"/>
    <property type="evidence" value="ECO:0007669"/>
    <property type="project" value="UniProtKB-KW"/>
</dbReference>
<evidence type="ECO:0000256" key="3">
    <source>
        <dbReference type="ARBA" id="ARBA00022722"/>
    </source>
</evidence>
<accession>A0A9Q3HLX3</accession>
<comment type="catalytic activity">
    <reaction evidence="14">
        <text>DNA(n) + a 2'-deoxyribonucleoside 5'-triphosphate = DNA(n+1) + diphosphate</text>
        <dbReference type="Rhea" id="RHEA:22508"/>
        <dbReference type="Rhea" id="RHEA-COMP:17339"/>
        <dbReference type="Rhea" id="RHEA-COMP:17340"/>
        <dbReference type="ChEBI" id="CHEBI:33019"/>
        <dbReference type="ChEBI" id="CHEBI:61560"/>
        <dbReference type="ChEBI" id="CHEBI:173112"/>
        <dbReference type="EC" id="2.7.7.7"/>
    </reaction>
</comment>
<keyword evidence="10" id="KW-0695">RNA-directed DNA polymerase</keyword>
<dbReference type="GO" id="GO:0015074">
    <property type="term" value="P:DNA integration"/>
    <property type="evidence" value="ECO:0007669"/>
    <property type="project" value="UniProtKB-KW"/>
</dbReference>
<dbReference type="InterPro" id="IPR012337">
    <property type="entry name" value="RNaseH-like_sf"/>
</dbReference>
<dbReference type="InterPro" id="IPR039537">
    <property type="entry name" value="Retrotran_Ty1/copia-like"/>
</dbReference>
<dbReference type="GO" id="GO:0006310">
    <property type="term" value="P:DNA recombination"/>
    <property type="evidence" value="ECO:0007669"/>
    <property type="project" value="UniProtKB-KW"/>
</dbReference>
<dbReference type="Gene3D" id="3.30.420.10">
    <property type="entry name" value="Ribonuclease H-like superfamily/Ribonuclease H"/>
    <property type="match status" value="1"/>
</dbReference>
<dbReference type="PROSITE" id="PS50994">
    <property type="entry name" value="INTEGRASE"/>
    <property type="match status" value="1"/>
</dbReference>
<sequence>MIWKIEHQRNLRVATVVYNNGTEFVNKDLKDLFITNGINHLTSSPYTPEKNTFSEQGNRTTINKTQCLLKDSGLEKLYWAEAENTSVFLENLTSKEEFNYETPMLKWPGRKPTLKYLYPFGCLAISIKNKKGGKYKETGDEGILLGYRKGHHTFRIMDKVTGNFRLTHHVNFVLEIFPGNLVKEELADNRTFNVVNDSKGQAGDKDDLEPTS</sequence>
<keyword evidence="6" id="KW-0378">Hydrolase</keyword>
<keyword evidence="7" id="KW-0460">Magnesium</keyword>
<dbReference type="GO" id="GO:0016787">
    <property type="term" value="F:hydrolase activity"/>
    <property type="evidence" value="ECO:0007669"/>
    <property type="project" value="UniProtKB-KW"/>
</dbReference>
<keyword evidence="8" id="KW-0694">RNA-binding</keyword>
<evidence type="ECO:0000256" key="6">
    <source>
        <dbReference type="ARBA" id="ARBA00022801"/>
    </source>
</evidence>
<keyword evidence="17" id="KW-1185">Reference proteome</keyword>
<evidence type="ECO:0000256" key="11">
    <source>
        <dbReference type="ARBA" id="ARBA00022932"/>
    </source>
</evidence>
<comment type="caution">
    <text evidence="16">The sequence shown here is derived from an EMBL/GenBank/DDBJ whole genome shotgun (WGS) entry which is preliminary data.</text>
</comment>
<gene>
    <name evidence="16" type="ORF">O181_049981</name>
</gene>
<reference evidence="16" key="1">
    <citation type="submission" date="2021-03" db="EMBL/GenBank/DDBJ databases">
        <title>Draft genome sequence of rust myrtle Austropuccinia psidii MF-1, a brazilian biotype.</title>
        <authorList>
            <person name="Quecine M.C."/>
            <person name="Pachon D.M.R."/>
            <person name="Bonatelli M.L."/>
            <person name="Correr F.H."/>
            <person name="Franceschini L.M."/>
            <person name="Leite T.F."/>
            <person name="Margarido G.R.A."/>
            <person name="Almeida C.A."/>
            <person name="Ferrarezi J.A."/>
            <person name="Labate C.A."/>
        </authorList>
    </citation>
    <scope>NUCLEOTIDE SEQUENCE</scope>
    <source>
        <strain evidence="16">MF-1</strain>
    </source>
</reference>
<dbReference type="SUPFAM" id="SSF53098">
    <property type="entry name" value="Ribonuclease H-like"/>
    <property type="match status" value="1"/>
</dbReference>
<dbReference type="Proteomes" id="UP000765509">
    <property type="component" value="Unassembled WGS sequence"/>
</dbReference>
<dbReference type="GO" id="GO:0046872">
    <property type="term" value="F:metal ion binding"/>
    <property type="evidence" value="ECO:0007669"/>
    <property type="project" value="UniProtKB-KW"/>
</dbReference>
<protein>
    <recommendedName>
        <fullName evidence="15">Integrase catalytic domain-containing protein</fullName>
    </recommendedName>
</protein>
<evidence type="ECO:0000313" key="17">
    <source>
        <dbReference type="Proteomes" id="UP000765509"/>
    </source>
</evidence>
<evidence type="ECO:0000256" key="2">
    <source>
        <dbReference type="ARBA" id="ARBA00022695"/>
    </source>
</evidence>
<dbReference type="GO" id="GO:0005634">
    <property type="term" value="C:nucleus"/>
    <property type="evidence" value="ECO:0007669"/>
    <property type="project" value="UniProtKB-ARBA"/>
</dbReference>
<evidence type="ECO:0000256" key="10">
    <source>
        <dbReference type="ARBA" id="ARBA00022918"/>
    </source>
</evidence>
<evidence type="ECO:0000256" key="7">
    <source>
        <dbReference type="ARBA" id="ARBA00022842"/>
    </source>
</evidence>
<keyword evidence="5" id="KW-0255">Endonuclease</keyword>
<evidence type="ECO:0000256" key="14">
    <source>
        <dbReference type="ARBA" id="ARBA00049244"/>
    </source>
</evidence>
<dbReference type="InterPro" id="IPR036397">
    <property type="entry name" value="RNaseH_sf"/>
</dbReference>
<dbReference type="AlphaFoldDB" id="A0A9Q3HLX3"/>
<name>A0A9Q3HLX3_9BASI</name>
<keyword evidence="4" id="KW-0479">Metal-binding</keyword>
<dbReference type="PANTHER" id="PTHR42648">
    <property type="entry name" value="TRANSPOSASE, PUTATIVE-RELATED"/>
    <property type="match status" value="1"/>
</dbReference>
<dbReference type="PANTHER" id="PTHR42648:SF11">
    <property type="entry name" value="TRANSPOSON TY4-P GAG-POL POLYPROTEIN"/>
    <property type="match status" value="1"/>
</dbReference>
<evidence type="ECO:0000256" key="13">
    <source>
        <dbReference type="ARBA" id="ARBA00048173"/>
    </source>
</evidence>
<evidence type="ECO:0000256" key="8">
    <source>
        <dbReference type="ARBA" id="ARBA00022884"/>
    </source>
</evidence>
<comment type="catalytic activity">
    <reaction evidence="13">
        <text>DNA(n) + a 2'-deoxyribonucleoside 5'-triphosphate = DNA(n+1) + diphosphate</text>
        <dbReference type="Rhea" id="RHEA:22508"/>
        <dbReference type="Rhea" id="RHEA-COMP:17339"/>
        <dbReference type="Rhea" id="RHEA-COMP:17340"/>
        <dbReference type="ChEBI" id="CHEBI:33019"/>
        <dbReference type="ChEBI" id="CHEBI:61560"/>
        <dbReference type="ChEBI" id="CHEBI:173112"/>
        <dbReference type="EC" id="2.7.7.49"/>
    </reaction>
</comment>
<keyword evidence="11" id="KW-0808">Transferase</keyword>
<evidence type="ECO:0000313" key="16">
    <source>
        <dbReference type="EMBL" id="MBW0510266.1"/>
    </source>
</evidence>
<keyword evidence="11" id="KW-0239">DNA-directed DNA polymerase</keyword>
<evidence type="ECO:0000259" key="15">
    <source>
        <dbReference type="PROSITE" id="PS50994"/>
    </source>
</evidence>
<feature type="domain" description="Integrase catalytic" evidence="15">
    <location>
        <begin position="1"/>
        <end position="111"/>
    </location>
</feature>
<dbReference type="GO" id="GO:0004519">
    <property type="term" value="F:endonuclease activity"/>
    <property type="evidence" value="ECO:0007669"/>
    <property type="project" value="UniProtKB-KW"/>
</dbReference>
<organism evidence="16 17">
    <name type="scientific">Austropuccinia psidii MF-1</name>
    <dbReference type="NCBI Taxonomy" id="1389203"/>
    <lineage>
        <taxon>Eukaryota</taxon>
        <taxon>Fungi</taxon>
        <taxon>Dikarya</taxon>
        <taxon>Basidiomycota</taxon>
        <taxon>Pucciniomycotina</taxon>
        <taxon>Pucciniomycetes</taxon>
        <taxon>Pucciniales</taxon>
        <taxon>Sphaerophragmiaceae</taxon>
        <taxon>Austropuccinia</taxon>
    </lineage>
</organism>
<dbReference type="OrthoDB" id="4095857at2759"/>
<evidence type="ECO:0000256" key="1">
    <source>
        <dbReference type="ARBA" id="ARBA00022578"/>
    </source>
</evidence>
<evidence type="ECO:0000256" key="9">
    <source>
        <dbReference type="ARBA" id="ARBA00022908"/>
    </source>
</evidence>
<keyword evidence="9" id="KW-0229">DNA integration</keyword>
<dbReference type="EMBL" id="AVOT02021445">
    <property type="protein sequence ID" value="MBW0510266.1"/>
    <property type="molecule type" value="Genomic_DNA"/>
</dbReference>
<proteinExistence type="predicted"/>
<keyword evidence="12" id="KW-0233">DNA recombination</keyword>
<dbReference type="InterPro" id="IPR001584">
    <property type="entry name" value="Integrase_cat-core"/>
</dbReference>
<keyword evidence="3" id="KW-0540">Nuclease</keyword>
<evidence type="ECO:0000256" key="4">
    <source>
        <dbReference type="ARBA" id="ARBA00022723"/>
    </source>
</evidence>
<keyword evidence="1" id="KW-0815">Transposition</keyword>
<dbReference type="GO" id="GO:0003964">
    <property type="term" value="F:RNA-directed DNA polymerase activity"/>
    <property type="evidence" value="ECO:0007669"/>
    <property type="project" value="UniProtKB-KW"/>
</dbReference>
<keyword evidence="2" id="KW-0548">Nucleotidyltransferase</keyword>
<evidence type="ECO:0000256" key="5">
    <source>
        <dbReference type="ARBA" id="ARBA00022759"/>
    </source>
</evidence>